<dbReference type="KEGG" id="bgt:106064413"/>
<dbReference type="EnsemblMetazoa" id="BGLB020446-RA">
    <property type="protein sequence ID" value="BGLB020446-PA"/>
    <property type="gene ID" value="BGLB020446"/>
</dbReference>
<protein>
    <submittedName>
        <fullName evidence="2">Uncharacterized protein</fullName>
    </submittedName>
</protein>
<dbReference type="Proteomes" id="UP000076420">
    <property type="component" value="Unassembled WGS sequence"/>
</dbReference>
<organism evidence="2 3">
    <name type="scientific">Biomphalaria glabrata</name>
    <name type="common">Bloodfluke planorb</name>
    <name type="synonym">Freshwater snail</name>
    <dbReference type="NCBI Taxonomy" id="6526"/>
    <lineage>
        <taxon>Eukaryota</taxon>
        <taxon>Metazoa</taxon>
        <taxon>Spiralia</taxon>
        <taxon>Lophotrochozoa</taxon>
        <taxon>Mollusca</taxon>
        <taxon>Gastropoda</taxon>
        <taxon>Heterobranchia</taxon>
        <taxon>Euthyneura</taxon>
        <taxon>Panpulmonata</taxon>
        <taxon>Hygrophila</taxon>
        <taxon>Lymnaeoidea</taxon>
        <taxon>Planorbidae</taxon>
        <taxon>Biomphalaria</taxon>
    </lineage>
</organism>
<evidence type="ECO:0000313" key="3">
    <source>
        <dbReference type="Proteomes" id="UP000076420"/>
    </source>
</evidence>
<evidence type="ECO:0000256" key="1">
    <source>
        <dbReference type="SAM" id="MobiDB-lite"/>
    </source>
</evidence>
<gene>
    <name evidence="2" type="primary">106064413</name>
</gene>
<evidence type="ECO:0000313" key="2">
    <source>
        <dbReference type="EnsemblMetazoa" id="BGLB020446-PA"/>
    </source>
</evidence>
<dbReference type="VEuPathDB" id="VectorBase:BGLB020446"/>
<proteinExistence type="predicted"/>
<dbReference type="AlphaFoldDB" id="A0A2C9KJS4"/>
<name>A0A2C9KJS4_BIOGL</name>
<feature type="compositionally biased region" description="Basic and acidic residues" evidence="1">
    <location>
        <begin position="16"/>
        <end position="66"/>
    </location>
</feature>
<feature type="region of interest" description="Disordered" evidence="1">
    <location>
        <begin position="1"/>
        <end position="86"/>
    </location>
</feature>
<sequence>IIHGPDVSCTDGGDGPGRDDGGDGPGRDDGGDGPGRDDGGDGPGRDDGGGSPGRDDGGDCPGRDDGGDGPPSSLPGQSPPSSLPHQTRALALLVSKELTLWHSVNMTKPAKQSYAENSADVLAPCSLHHILVGYFILPPSLKNPPKALEVEDIQIFSCQE</sequence>
<accession>A0A2C9KJS4</accession>
<reference evidence="2" key="1">
    <citation type="submission" date="2020-05" db="UniProtKB">
        <authorList>
            <consortium name="EnsemblMetazoa"/>
        </authorList>
    </citation>
    <scope>IDENTIFICATION</scope>
    <source>
        <strain evidence="2">BB02</strain>
    </source>
</reference>